<dbReference type="GeneID" id="19464096"/>
<proteinExistence type="predicted"/>
<keyword evidence="3" id="KW-1185">Reference proteome</keyword>
<name>S3DF22_GLAL2</name>
<evidence type="ECO:0000256" key="1">
    <source>
        <dbReference type="SAM" id="MobiDB-lite"/>
    </source>
</evidence>
<dbReference type="KEGG" id="glz:GLAREA_05041"/>
<dbReference type="RefSeq" id="XP_008076522.1">
    <property type="nucleotide sequence ID" value="XM_008078331.1"/>
</dbReference>
<protein>
    <submittedName>
        <fullName evidence="2">Uncharacterized protein</fullName>
    </submittedName>
</protein>
<evidence type="ECO:0000313" key="2">
    <source>
        <dbReference type="EMBL" id="EPE35704.1"/>
    </source>
</evidence>
<dbReference type="EMBL" id="KE145353">
    <property type="protein sequence ID" value="EPE35704.1"/>
    <property type="molecule type" value="Genomic_DNA"/>
</dbReference>
<feature type="region of interest" description="Disordered" evidence="1">
    <location>
        <begin position="68"/>
        <end position="104"/>
    </location>
</feature>
<feature type="compositionally biased region" description="Polar residues" evidence="1">
    <location>
        <begin position="92"/>
        <end position="104"/>
    </location>
</feature>
<sequence length="104" mass="11610">MEAPEVWSAVEVDFVQVNNTHTTWTCICAVSPAQHQSLATRFVVAVEVVRQEEERGKQAWKIKEEESFGQDATRITSTQPGRLQPHKLALAPSSTQHRLLAQTG</sequence>
<dbReference type="Proteomes" id="UP000016922">
    <property type="component" value="Unassembled WGS sequence"/>
</dbReference>
<evidence type="ECO:0000313" key="3">
    <source>
        <dbReference type="Proteomes" id="UP000016922"/>
    </source>
</evidence>
<dbReference type="HOGENOM" id="CLU_2250415_0_0_1"/>
<accession>S3DF22</accession>
<dbReference type="AlphaFoldDB" id="S3DF22"/>
<organism evidence="2 3">
    <name type="scientific">Glarea lozoyensis (strain ATCC 20868 / MF5171)</name>
    <dbReference type="NCBI Taxonomy" id="1116229"/>
    <lineage>
        <taxon>Eukaryota</taxon>
        <taxon>Fungi</taxon>
        <taxon>Dikarya</taxon>
        <taxon>Ascomycota</taxon>
        <taxon>Pezizomycotina</taxon>
        <taxon>Leotiomycetes</taxon>
        <taxon>Helotiales</taxon>
        <taxon>Helotiaceae</taxon>
        <taxon>Glarea</taxon>
    </lineage>
</organism>
<reference evidence="2 3" key="1">
    <citation type="journal article" date="2013" name="BMC Genomics">
        <title>Genomics-driven discovery of the pneumocandin biosynthetic gene cluster in the fungus Glarea lozoyensis.</title>
        <authorList>
            <person name="Chen L."/>
            <person name="Yue Q."/>
            <person name="Zhang X."/>
            <person name="Xiang M."/>
            <person name="Wang C."/>
            <person name="Li S."/>
            <person name="Che Y."/>
            <person name="Ortiz-Lopez F.J."/>
            <person name="Bills G.F."/>
            <person name="Liu X."/>
            <person name="An Z."/>
        </authorList>
    </citation>
    <scope>NUCLEOTIDE SEQUENCE [LARGE SCALE GENOMIC DNA]</scope>
    <source>
        <strain evidence="3">ATCC 20868 / MF5171</strain>
    </source>
</reference>
<gene>
    <name evidence="2" type="ORF">GLAREA_05041</name>
</gene>